<name>A0A6J4QW17_9ACTN</name>
<gene>
    <name evidence="2" type="ORF">AVDCRST_MAG01-01-4920</name>
</gene>
<feature type="transmembrane region" description="Helical" evidence="1">
    <location>
        <begin position="16"/>
        <end position="34"/>
    </location>
</feature>
<accession>A0A6J4QW17</accession>
<keyword evidence="1" id="KW-0472">Membrane</keyword>
<feature type="transmembrane region" description="Helical" evidence="1">
    <location>
        <begin position="62"/>
        <end position="81"/>
    </location>
</feature>
<dbReference type="EMBL" id="CADCUW010000642">
    <property type="protein sequence ID" value="CAA9453942.1"/>
    <property type="molecule type" value="Genomic_DNA"/>
</dbReference>
<sequence>MRRLYTAAAVTVRRTYLLSLAVLVTLFVALYPYLGATEMCHPGECPYATQTSTQSSGSSNGLAGLCLGAVLAASFAGLFGLTTIRGRRRFDECLRPAQFYLSPDPPPPRFS</sequence>
<evidence type="ECO:0000256" key="1">
    <source>
        <dbReference type="SAM" id="Phobius"/>
    </source>
</evidence>
<protein>
    <submittedName>
        <fullName evidence="2">Uncharacterized protein</fullName>
    </submittedName>
</protein>
<keyword evidence="1" id="KW-0812">Transmembrane</keyword>
<proteinExistence type="predicted"/>
<evidence type="ECO:0000313" key="2">
    <source>
        <dbReference type="EMBL" id="CAA9453942.1"/>
    </source>
</evidence>
<organism evidence="2">
    <name type="scientific">uncultured Rubrobacteraceae bacterium</name>
    <dbReference type="NCBI Taxonomy" id="349277"/>
    <lineage>
        <taxon>Bacteria</taxon>
        <taxon>Bacillati</taxon>
        <taxon>Actinomycetota</taxon>
        <taxon>Rubrobacteria</taxon>
        <taxon>Rubrobacterales</taxon>
        <taxon>Rubrobacteraceae</taxon>
        <taxon>environmental samples</taxon>
    </lineage>
</organism>
<reference evidence="2" key="1">
    <citation type="submission" date="2020-02" db="EMBL/GenBank/DDBJ databases">
        <authorList>
            <person name="Meier V. D."/>
        </authorList>
    </citation>
    <scope>NUCLEOTIDE SEQUENCE</scope>
    <source>
        <strain evidence="2">AVDCRST_MAG01</strain>
    </source>
</reference>
<dbReference type="AlphaFoldDB" id="A0A6J4QW17"/>
<keyword evidence="1" id="KW-1133">Transmembrane helix</keyword>